<sequence>MPGDTITVSLTPTQSTGSSPIAESEGITASNRLSAIPSDDKDDDHADSPSEPPGGIPRPPQDRRPASGADDADNGSLETGPPPILTVRADHKARTRRRSPYLVFTSFDAS</sequence>
<dbReference type="AlphaFoldDB" id="A0A1B9GXI4"/>
<feature type="compositionally biased region" description="Polar residues" evidence="1">
    <location>
        <begin position="1"/>
        <end position="33"/>
    </location>
</feature>
<evidence type="ECO:0000256" key="1">
    <source>
        <dbReference type="SAM" id="MobiDB-lite"/>
    </source>
</evidence>
<feature type="region of interest" description="Disordered" evidence="1">
    <location>
        <begin position="1"/>
        <end position="110"/>
    </location>
</feature>
<evidence type="ECO:0000313" key="3">
    <source>
        <dbReference type="Proteomes" id="UP000092666"/>
    </source>
</evidence>
<dbReference type="Proteomes" id="UP000092666">
    <property type="component" value="Unassembled WGS sequence"/>
</dbReference>
<protein>
    <submittedName>
        <fullName evidence="2">Uncharacterized protein</fullName>
    </submittedName>
</protein>
<gene>
    <name evidence="2" type="ORF">I316_02710</name>
</gene>
<reference evidence="3" key="2">
    <citation type="submission" date="2013-12" db="EMBL/GenBank/DDBJ databases">
        <title>Evolution of pathogenesis and genome organization in the Tremellales.</title>
        <authorList>
            <person name="Cuomo C."/>
            <person name="Litvintseva A."/>
            <person name="Heitman J."/>
            <person name="Chen Y."/>
            <person name="Sun S."/>
            <person name="Springer D."/>
            <person name="Dromer F."/>
            <person name="Young S."/>
            <person name="Zeng Q."/>
            <person name="Chapman S."/>
            <person name="Gujja S."/>
            <person name="Saif S."/>
            <person name="Birren B."/>
        </authorList>
    </citation>
    <scope>NUCLEOTIDE SEQUENCE [LARGE SCALE GENOMIC DNA]</scope>
    <source>
        <strain evidence="3">BCC8398</strain>
    </source>
</reference>
<reference evidence="2 3" key="1">
    <citation type="submission" date="2013-07" db="EMBL/GenBank/DDBJ databases">
        <title>The Genome Sequence of Cryptococcus heveanensis BCC8398.</title>
        <authorList>
            <consortium name="The Broad Institute Genome Sequencing Platform"/>
            <person name="Cuomo C."/>
            <person name="Litvintseva A."/>
            <person name="Chen Y."/>
            <person name="Heitman J."/>
            <person name="Sun S."/>
            <person name="Springer D."/>
            <person name="Dromer F."/>
            <person name="Young S.K."/>
            <person name="Zeng Q."/>
            <person name="Gargeya S."/>
            <person name="Fitzgerald M."/>
            <person name="Abouelleil A."/>
            <person name="Alvarado L."/>
            <person name="Berlin A.M."/>
            <person name="Chapman S.B."/>
            <person name="Dewar J."/>
            <person name="Goldberg J."/>
            <person name="Griggs A."/>
            <person name="Gujja S."/>
            <person name="Hansen M."/>
            <person name="Howarth C."/>
            <person name="Imamovic A."/>
            <person name="Larimer J."/>
            <person name="McCowan C."/>
            <person name="Murphy C."/>
            <person name="Pearson M."/>
            <person name="Priest M."/>
            <person name="Roberts A."/>
            <person name="Saif S."/>
            <person name="Shea T."/>
            <person name="Sykes S."/>
            <person name="Wortman J."/>
            <person name="Nusbaum C."/>
            <person name="Birren B."/>
        </authorList>
    </citation>
    <scope>NUCLEOTIDE SEQUENCE [LARGE SCALE GENOMIC DNA]</scope>
    <source>
        <strain evidence="2 3">BCC8398</strain>
    </source>
</reference>
<keyword evidence="3" id="KW-1185">Reference proteome</keyword>
<dbReference type="EMBL" id="KI669498">
    <property type="protein sequence ID" value="OCF35655.1"/>
    <property type="molecule type" value="Genomic_DNA"/>
</dbReference>
<accession>A0A1B9GXI4</accession>
<evidence type="ECO:0000313" key="2">
    <source>
        <dbReference type="EMBL" id="OCF35655.1"/>
    </source>
</evidence>
<feature type="compositionally biased region" description="Pro residues" evidence="1">
    <location>
        <begin position="50"/>
        <end position="59"/>
    </location>
</feature>
<organism evidence="2 3">
    <name type="scientific">Kwoniella heveanensis BCC8398</name>
    <dbReference type="NCBI Taxonomy" id="1296120"/>
    <lineage>
        <taxon>Eukaryota</taxon>
        <taxon>Fungi</taxon>
        <taxon>Dikarya</taxon>
        <taxon>Basidiomycota</taxon>
        <taxon>Agaricomycotina</taxon>
        <taxon>Tremellomycetes</taxon>
        <taxon>Tremellales</taxon>
        <taxon>Cryptococcaceae</taxon>
        <taxon>Kwoniella</taxon>
    </lineage>
</organism>
<name>A0A1B9GXI4_9TREE</name>
<proteinExistence type="predicted"/>